<dbReference type="PANTHER" id="PTHR46033:SF8">
    <property type="entry name" value="PROTEIN MAINTENANCE OF MERISTEMS-LIKE"/>
    <property type="match status" value="1"/>
</dbReference>
<evidence type="ECO:0000259" key="2">
    <source>
        <dbReference type="Pfam" id="PF10536"/>
    </source>
</evidence>
<dbReference type="GO" id="GO:0010073">
    <property type="term" value="P:meristem maintenance"/>
    <property type="evidence" value="ECO:0007669"/>
    <property type="project" value="InterPro"/>
</dbReference>
<accession>A0A7J7LMA3</accession>
<dbReference type="PANTHER" id="PTHR46033">
    <property type="entry name" value="PROTEIN MAIN-LIKE 2"/>
    <property type="match status" value="1"/>
</dbReference>
<keyword evidence="1" id="KW-0175">Coiled coil</keyword>
<dbReference type="Pfam" id="PF10536">
    <property type="entry name" value="PMD"/>
    <property type="match status" value="1"/>
</dbReference>
<proteinExistence type="predicted"/>
<feature type="domain" description="Aminotransferase-like plant mobile" evidence="2">
    <location>
        <begin position="91"/>
        <end position="212"/>
    </location>
</feature>
<evidence type="ECO:0000313" key="4">
    <source>
        <dbReference type="Proteomes" id="UP000541444"/>
    </source>
</evidence>
<evidence type="ECO:0000256" key="1">
    <source>
        <dbReference type="SAM" id="Coils"/>
    </source>
</evidence>
<dbReference type="Proteomes" id="UP000541444">
    <property type="component" value="Unassembled WGS sequence"/>
</dbReference>
<comment type="caution">
    <text evidence="3">The sequence shown here is derived from an EMBL/GenBank/DDBJ whole genome shotgun (WGS) entry which is preliminary data.</text>
</comment>
<keyword evidence="4" id="KW-1185">Reference proteome</keyword>
<reference evidence="3 4" key="1">
    <citation type="journal article" date="2020" name="IScience">
        <title>Genome Sequencing of the Endangered Kingdonia uniflora (Circaeasteraceae, Ranunculales) Reveals Potential Mechanisms of Evolutionary Specialization.</title>
        <authorList>
            <person name="Sun Y."/>
            <person name="Deng T."/>
            <person name="Zhang A."/>
            <person name="Moore M.J."/>
            <person name="Landis J.B."/>
            <person name="Lin N."/>
            <person name="Zhang H."/>
            <person name="Zhang X."/>
            <person name="Huang J."/>
            <person name="Zhang X."/>
            <person name="Sun H."/>
            <person name="Wang H."/>
        </authorList>
    </citation>
    <scope>NUCLEOTIDE SEQUENCE [LARGE SCALE GENOMIC DNA]</scope>
    <source>
        <strain evidence="3">TB1705</strain>
        <tissue evidence="3">Leaf</tissue>
    </source>
</reference>
<feature type="coiled-coil region" evidence="1">
    <location>
        <begin position="263"/>
        <end position="307"/>
    </location>
</feature>
<protein>
    <recommendedName>
        <fullName evidence="2">Aminotransferase-like plant mobile domain-containing protein</fullName>
    </recommendedName>
</protein>
<evidence type="ECO:0000313" key="3">
    <source>
        <dbReference type="EMBL" id="KAF6143801.1"/>
    </source>
</evidence>
<gene>
    <name evidence="3" type="ORF">GIB67_016722</name>
</gene>
<dbReference type="AlphaFoldDB" id="A0A7J7LMA3"/>
<organism evidence="3 4">
    <name type="scientific">Kingdonia uniflora</name>
    <dbReference type="NCBI Taxonomy" id="39325"/>
    <lineage>
        <taxon>Eukaryota</taxon>
        <taxon>Viridiplantae</taxon>
        <taxon>Streptophyta</taxon>
        <taxon>Embryophyta</taxon>
        <taxon>Tracheophyta</taxon>
        <taxon>Spermatophyta</taxon>
        <taxon>Magnoliopsida</taxon>
        <taxon>Ranunculales</taxon>
        <taxon>Circaeasteraceae</taxon>
        <taxon>Kingdonia</taxon>
    </lineage>
</organism>
<sequence length="431" mass="48846">MTPTLDNVEQLIGFIGEGDVTVIGGTWGFLALLEVFEMNLLLDLKGFKALKVGGAGNSLSLKKLREHYAYKLGKVLSDGTTARAKKKGLTARKKGTDVSARYLDLFAKDKVAKKWSWGSNVLAHMYHNLGAASRDDGRKFACCTTILEIFVHFPKLIGIPAEMDSDQYEDCTCWKWGGSVTDRYGGPALLKFKEVLDKYKGDDVVWDPYRDKRDFAHGFKKITYFYDDDVGMFEIHQKNQACVNGDGDTLVDHYEDSGEQYHASQIKALNDELQKLKDDKDQESEAIIKLAEALKEKSKENESLKAVNAFLMEHIDLQLLAATPRKKLVNAEEMKKSLEVNNNEWEVWCESLKKALASEGMGNMGDPTFEELFDQNERFFTITQQGPKGDYQEDLVSMGATLENVVIARGRIWLRRRSYKKFYSNRGRSIF</sequence>
<dbReference type="InterPro" id="IPR019557">
    <property type="entry name" value="AminoTfrase-like_pln_mobile"/>
</dbReference>
<dbReference type="EMBL" id="JACGCM010002180">
    <property type="protein sequence ID" value="KAF6143801.1"/>
    <property type="molecule type" value="Genomic_DNA"/>
</dbReference>
<dbReference type="InterPro" id="IPR044824">
    <property type="entry name" value="MAIN-like"/>
</dbReference>
<name>A0A7J7LMA3_9MAGN</name>